<gene>
    <name evidence="2" type="ordered locus">glr4073</name>
</gene>
<protein>
    <submittedName>
        <fullName evidence="2">Glr4073 protein</fullName>
    </submittedName>
</protein>
<dbReference type="AlphaFoldDB" id="Q7NE07"/>
<sequence>MEDNYSLGDLDDVRQMYLDQTDYLDSFDDEGQRFASSADGEALDTNEADTREPGWYADDPMDPHPDYPAGMGPDSDAIDGDSRDPLGGFETFSENDPADRSAFNSPDFDSANDYQDFDGTPRQLDMDGFGQSIDQAFNTDAPLNLELDNHPYISQPGPGDRVEWPMSESEQRYYDYMRDTEPRLEAAQEQIKQDMGRWDYELRPERYELEARQQHFADSTVPAEYQPIRNSEVGMITDMAMKDYLAAQAAPGSSSALAANANAVKNGNEYVQHGGKALRTGAAGVGNPAGWAGTTAVPPVTGVIGQVGSGVSDLAGTVGNAANAVQGYDGWQNGSDPAKQQVGRNRLMDGGISSGISALKTATNATRIAAHAGESVAVGAIPGLGIASYGPQTLYTAAQGIGHGKQAHDLGQVSATAQADNSPYTDALQAAHGRMQELTLRDGVQTTAYGVSTAGDGVTLSGVGAPIGLPIKAGGQALEFATNMGALGRDSHIAKQSQQAMQDLRMGVPGAENYALKNSPQLAAHALAGGAKHFQDPIATQGLNAMGIDSQTIEQSSQPNLANLALNQQKHDSQPQSTSQKASNLLRPGRKK</sequence>
<dbReference type="EnsemblBacteria" id="BAC92014">
    <property type="protein sequence ID" value="BAC92014"/>
    <property type="gene ID" value="BAC92014"/>
</dbReference>
<dbReference type="EMBL" id="BA000045">
    <property type="protein sequence ID" value="BAC92014.1"/>
    <property type="molecule type" value="Genomic_DNA"/>
</dbReference>
<feature type="region of interest" description="Disordered" evidence="1">
    <location>
        <begin position="568"/>
        <end position="592"/>
    </location>
</feature>
<name>Q7NE07_GLOVI</name>
<evidence type="ECO:0000313" key="3">
    <source>
        <dbReference type="Proteomes" id="UP000000557"/>
    </source>
</evidence>
<reference evidence="2 3" key="1">
    <citation type="journal article" date="2003" name="DNA Res.">
        <title>Complete genome structure of Gloeobacter violaceus PCC 7421, a cyanobacterium that lacks thylakoids.</title>
        <authorList>
            <person name="Nakamura Y."/>
            <person name="Kaneko T."/>
            <person name="Sato S."/>
            <person name="Mimuro M."/>
            <person name="Miyashita H."/>
            <person name="Tsuchiya T."/>
            <person name="Sasamoto S."/>
            <person name="Watanabe A."/>
            <person name="Kawashima K."/>
            <person name="Kishida Y."/>
            <person name="Kiyokawa C."/>
            <person name="Kohara M."/>
            <person name="Matsumoto M."/>
            <person name="Matsuno A."/>
            <person name="Nakazaki N."/>
            <person name="Shimpo S."/>
            <person name="Takeuchi C."/>
            <person name="Yamada M."/>
            <person name="Tabata S."/>
        </authorList>
    </citation>
    <scope>NUCLEOTIDE SEQUENCE [LARGE SCALE GENOMIC DNA]</scope>
    <source>
        <strain evidence="3">ATCC 29082 / PCC 7421</strain>
    </source>
</reference>
<proteinExistence type="predicted"/>
<dbReference type="PATRIC" id="fig|251221.4.peg.4106"/>
<reference evidence="2 3" key="2">
    <citation type="journal article" date="2003" name="DNA Res.">
        <title>Complete genome structure of Gloeobacter violaceus PCC 7421, a cyanobacterium that lacks thylakoids (supplement).</title>
        <authorList>
            <person name="Nakamura Y."/>
            <person name="Kaneko T."/>
            <person name="Sato S."/>
            <person name="Mimuro M."/>
            <person name="Miyashita H."/>
            <person name="Tsuchiya T."/>
            <person name="Sasamoto S."/>
            <person name="Watanabe A."/>
            <person name="Kawashima K."/>
            <person name="Kishida Y."/>
            <person name="Kiyokawa C."/>
            <person name="Kohara M."/>
            <person name="Matsumoto M."/>
            <person name="Matsuno A."/>
            <person name="Nakazaki N."/>
            <person name="Shimpo S."/>
            <person name="Takeuchi C."/>
            <person name="Yamada M."/>
            <person name="Tabata S."/>
        </authorList>
    </citation>
    <scope>NUCLEOTIDE SEQUENCE [LARGE SCALE GENOMIC DNA]</scope>
    <source>
        <strain evidence="3">ATCC 29082 / PCC 7421</strain>
    </source>
</reference>
<dbReference type="HOGENOM" id="CLU_460623_0_0_3"/>
<evidence type="ECO:0000313" key="2">
    <source>
        <dbReference type="EMBL" id="BAC92014.1"/>
    </source>
</evidence>
<organism evidence="2 3">
    <name type="scientific">Gloeobacter violaceus (strain ATCC 29082 / PCC 7421)</name>
    <dbReference type="NCBI Taxonomy" id="251221"/>
    <lineage>
        <taxon>Bacteria</taxon>
        <taxon>Bacillati</taxon>
        <taxon>Cyanobacteriota</taxon>
        <taxon>Cyanophyceae</taxon>
        <taxon>Gloeobacterales</taxon>
        <taxon>Gloeobacteraceae</taxon>
        <taxon>Gloeobacter</taxon>
    </lineage>
</organism>
<feature type="region of interest" description="Disordered" evidence="1">
    <location>
        <begin position="28"/>
        <end position="110"/>
    </location>
</feature>
<accession>Q7NE07</accession>
<dbReference type="KEGG" id="gvi:glr4073"/>
<feature type="compositionally biased region" description="Polar residues" evidence="1">
    <location>
        <begin position="568"/>
        <end position="583"/>
    </location>
</feature>
<keyword evidence="3" id="KW-1185">Reference proteome</keyword>
<dbReference type="Proteomes" id="UP000000557">
    <property type="component" value="Chromosome"/>
</dbReference>
<dbReference type="InParanoid" id="Q7NE07"/>
<evidence type="ECO:0000256" key="1">
    <source>
        <dbReference type="SAM" id="MobiDB-lite"/>
    </source>
</evidence>
<dbReference type="RefSeq" id="WP_011144061.1">
    <property type="nucleotide sequence ID" value="NC_005125.1"/>
</dbReference>